<evidence type="ECO:0000313" key="3">
    <source>
        <dbReference type="EMBL" id="KAI9562626.1"/>
    </source>
</evidence>
<dbReference type="PANTHER" id="PTHR32026">
    <property type="entry name" value="METHYLTRANSFERASE-LIKE PROTEIN 24"/>
    <property type="match status" value="1"/>
</dbReference>
<keyword evidence="1" id="KW-0472">Membrane</keyword>
<evidence type="ECO:0000259" key="2">
    <source>
        <dbReference type="Pfam" id="PF13383"/>
    </source>
</evidence>
<dbReference type="EMBL" id="WJBH02000002">
    <property type="protein sequence ID" value="KAI9562626.1"/>
    <property type="molecule type" value="Genomic_DNA"/>
</dbReference>
<feature type="transmembrane region" description="Helical" evidence="1">
    <location>
        <begin position="20"/>
        <end position="41"/>
    </location>
</feature>
<gene>
    <name evidence="3" type="ORF">GHT06_010080</name>
</gene>
<evidence type="ECO:0000256" key="1">
    <source>
        <dbReference type="SAM" id="Phobius"/>
    </source>
</evidence>
<keyword evidence="1" id="KW-1133">Transmembrane helix</keyword>
<dbReference type="PANTHER" id="PTHR32026:SF10">
    <property type="entry name" value="METHYLTRANSFERASE-LIKE PROTEIN 24-RELATED"/>
    <property type="match status" value="1"/>
</dbReference>
<dbReference type="Proteomes" id="UP000820818">
    <property type="component" value="Linkage Group LG2"/>
</dbReference>
<organism evidence="3 4">
    <name type="scientific">Daphnia sinensis</name>
    <dbReference type="NCBI Taxonomy" id="1820382"/>
    <lineage>
        <taxon>Eukaryota</taxon>
        <taxon>Metazoa</taxon>
        <taxon>Ecdysozoa</taxon>
        <taxon>Arthropoda</taxon>
        <taxon>Crustacea</taxon>
        <taxon>Branchiopoda</taxon>
        <taxon>Diplostraca</taxon>
        <taxon>Cladocera</taxon>
        <taxon>Anomopoda</taxon>
        <taxon>Daphniidae</taxon>
        <taxon>Daphnia</taxon>
        <taxon>Daphnia similis group</taxon>
    </lineage>
</organism>
<reference evidence="3 4" key="1">
    <citation type="submission" date="2022-05" db="EMBL/GenBank/DDBJ databases">
        <title>A multi-omics perspective on studying reproductive biology in Daphnia sinensis.</title>
        <authorList>
            <person name="Jia J."/>
        </authorList>
    </citation>
    <scope>NUCLEOTIDE SEQUENCE [LARGE SCALE GENOMIC DNA]</scope>
    <source>
        <strain evidence="3 4">WSL</strain>
    </source>
</reference>
<feature type="domain" description="Methyltransferase" evidence="2">
    <location>
        <begin position="133"/>
        <end position="306"/>
    </location>
</feature>
<evidence type="ECO:0000313" key="4">
    <source>
        <dbReference type="Proteomes" id="UP000820818"/>
    </source>
</evidence>
<protein>
    <recommendedName>
        <fullName evidence="2">Methyltransferase domain-containing protein</fullName>
    </recommendedName>
</protein>
<keyword evidence="1" id="KW-0812">Transmembrane</keyword>
<dbReference type="InterPro" id="IPR026913">
    <property type="entry name" value="METTL24"/>
</dbReference>
<dbReference type="AlphaFoldDB" id="A0AAD5KXU3"/>
<name>A0AAD5KXU3_9CRUS</name>
<proteinExistence type="predicted"/>
<comment type="caution">
    <text evidence="3">The sequence shown here is derived from an EMBL/GenBank/DDBJ whole genome shotgun (WGS) entry which is preliminary data.</text>
</comment>
<dbReference type="Pfam" id="PF13383">
    <property type="entry name" value="Methyltransf_22"/>
    <property type="match status" value="1"/>
</dbReference>
<sequence>MSLNPYLLVKRIASPTKKSLVVAIFIFVSAFIFIAVIRPSWSSNISFSNQQISYKWEEMFQAATAAVIANTLSSKKHIVDCDALSTDWDALLDDESLTGEQLVKYLMWTNHSSCQLSHDFGGVMMDNPAGLAGQKAVCIDPRVAPKPGKCLVYSFGIQDDWSFDETMARYGCEVFAFDPSTGMTSHDHSPGNIHFHDWGLGDRDEYDHRFNWTIRSLTSIYKSLSPRHGNKTIDYLKIDVEYSEWIALPEIISSGMLSKIRQLGIEVHLDKEASLEEHRVWAKLLRSLEKMGMVRFDSEYNPWYVGNFTKFPLSAPLGYEIAWYNSNLLHPMS</sequence>
<keyword evidence="4" id="KW-1185">Reference proteome</keyword>
<accession>A0AAD5KXU3</accession>
<dbReference type="InterPro" id="IPR025714">
    <property type="entry name" value="Methyltranfer_dom"/>
</dbReference>